<dbReference type="SUPFAM" id="SSF53067">
    <property type="entry name" value="Actin-like ATPase domain"/>
    <property type="match status" value="1"/>
</dbReference>
<dbReference type="Gene3D" id="3.30.420.40">
    <property type="match status" value="2"/>
</dbReference>
<dbReference type="EMBL" id="JAVRIE010000001">
    <property type="protein sequence ID" value="MDT0581895.1"/>
    <property type="molecule type" value="Genomic_DNA"/>
</dbReference>
<dbReference type="GO" id="GO:0006040">
    <property type="term" value="P:amino sugar metabolic process"/>
    <property type="evidence" value="ECO:0007669"/>
    <property type="project" value="InterPro"/>
</dbReference>
<evidence type="ECO:0000256" key="1">
    <source>
        <dbReference type="HAMAP-Rule" id="MF_01270"/>
    </source>
</evidence>
<keyword evidence="1" id="KW-0067">ATP-binding</keyword>
<protein>
    <recommendedName>
        <fullName evidence="1">Anhydro-N-acetylmuramic acid kinase</fullName>
        <ecNumber evidence="1">2.7.1.170</ecNumber>
    </recommendedName>
    <alternativeName>
        <fullName evidence="1">AnhMurNAc kinase</fullName>
    </alternativeName>
</protein>
<dbReference type="HAMAP" id="MF_01270">
    <property type="entry name" value="AnhMurNAc_kinase"/>
    <property type="match status" value="1"/>
</dbReference>
<dbReference type="GO" id="GO:0009254">
    <property type="term" value="P:peptidoglycan turnover"/>
    <property type="evidence" value="ECO:0007669"/>
    <property type="project" value="UniProtKB-UniRule"/>
</dbReference>
<keyword evidence="1 2" id="KW-0418">Kinase</keyword>
<keyword evidence="1" id="KW-0808">Transferase</keyword>
<feature type="binding site" evidence="1">
    <location>
        <begin position="25"/>
        <end position="32"/>
    </location>
    <ligand>
        <name>ATP</name>
        <dbReference type="ChEBI" id="CHEBI:30616"/>
    </ligand>
</feature>
<dbReference type="PANTHER" id="PTHR30605:SF0">
    <property type="entry name" value="ANHYDRO-N-ACETYLMURAMIC ACID KINASE"/>
    <property type="match status" value="1"/>
</dbReference>
<accession>A0AAW8R212</accession>
<proteinExistence type="inferred from homology"/>
<keyword evidence="3" id="KW-1185">Reference proteome</keyword>
<dbReference type="CDD" id="cd24050">
    <property type="entry name" value="ASKHA_NBD_ANMK"/>
    <property type="match status" value="1"/>
</dbReference>
<dbReference type="GO" id="GO:0016301">
    <property type="term" value="F:kinase activity"/>
    <property type="evidence" value="ECO:0007669"/>
    <property type="project" value="UniProtKB-KW"/>
</dbReference>
<gene>
    <name evidence="1" type="primary">anmK</name>
    <name evidence="2" type="ORF">RM544_05050</name>
</gene>
<dbReference type="RefSeq" id="WP_311360663.1">
    <property type="nucleotide sequence ID" value="NZ_JAVRIE010000001.1"/>
</dbReference>
<comment type="similarity">
    <text evidence="1">Belongs to the anhydro-N-acetylmuramic acid kinase family.</text>
</comment>
<dbReference type="GO" id="GO:0005524">
    <property type="term" value="F:ATP binding"/>
    <property type="evidence" value="ECO:0007669"/>
    <property type="project" value="UniProtKB-UniRule"/>
</dbReference>
<comment type="caution">
    <text evidence="2">The sequence shown here is derived from an EMBL/GenBank/DDBJ whole genome shotgun (WGS) entry which is preliminary data.</text>
</comment>
<keyword evidence="1" id="KW-0119">Carbohydrate metabolism</keyword>
<dbReference type="GO" id="GO:0097175">
    <property type="term" value="P:1,6-anhydro-N-acetyl-beta-muramic acid catabolic process"/>
    <property type="evidence" value="ECO:0007669"/>
    <property type="project" value="UniProtKB-UniRule"/>
</dbReference>
<evidence type="ECO:0000313" key="2">
    <source>
        <dbReference type="EMBL" id="MDT0581895.1"/>
    </source>
</evidence>
<reference evidence="2 3" key="1">
    <citation type="submission" date="2023-09" db="EMBL/GenBank/DDBJ databases">
        <authorList>
            <person name="Rey-Velasco X."/>
        </authorList>
    </citation>
    <scope>NUCLEOTIDE SEQUENCE [LARGE SCALE GENOMIC DNA]</scope>
    <source>
        <strain evidence="2 3">W409</strain>
    </source>
</reference>
<dbReference type="GO" id="GO:0016773">
    <property type="term" value="F:phosphotransferase activity, alcohol group as acceptor"/>
    <property type="evidence" value="ECO:0007669"/>
    <property type="project" value="UniProtKB-UniRule"/>
</dbReference>
<comment type="catalytic activity">
    <reaction evidence="1">
        <text>1,6-anhydro-N-acetyl-beta-muramate + ATP + H2O = N-acetyl-D-muramate 6-phosphate + ADP + H(+)</text>
        <dbReference type="Rhea" id="RHEA:24952"/>
        <dbReference type="ChEBI" id="CHEBI:15377"/>
        <dbReference type="ChEBI" id="CHEBI:15378"/>
        <dbReference type="ChEBI" id="CHEBI:30616"/>
        <dbReference type="ChEBI" id="CHEBI:58690"/>
        <dbReference type="ChEBI" id="CHEBI:58722"/>
        <dbReference type="ChEBI" id="CHEBI:456216"/>
        <dbReference type="EC" id="2.7.1.170"/>
    </reaction>
</comment>
<comment type="pathway">
    <text evidence="1">Amino-sugar metabolism; 1,6-anhydro-N-acetylmuramate degradation.</text>
</comment>
<organism evidence="2 3">
    <name type="scientific">Brumicola blandensis</name>
    <dbReference type="NCBI Taxonomy" id="3075611"/>
    <lineage>
        <taxon>Bacteria</taxon>
        <taxon>Pseudomonadati</taxon>
        <taxon>Pseudomonadota</taxon>
        <taxon>Gammaproteobacteria</taxon>
        <taxon>Alteromonadales</taxon>
        <taxon>Alteromonadaceae</taxon>
        <taxon>Brumicola</taxon>
    </lineage>
</organism>
<dbReference type="EC" id="2.7.1.170" evidence="1"/>
<comment type="pathway">
    <text evidence="1">Cell wall biogenesis; peptidoglycan recycling.</text>
</comment>
<name>A0AAW8R212_9ALTE</name>
<keyword evidence="1" id="KW-0547">Nucleotide-binding</keyword>
<sequence>MQDRIQALYELSRKNERLIIGLMSGTSLDGLDIALCSCSGSGRDTQISLLAFETQAYSSEFRSAVSQVFAKQAVKHDLICWLNAYIAREHAAMVNQFLRKHEFQRDDIDLIASHGQTVYHRPLSLTSIEGHISNVPSHSPCNSTLQLGDGDHIASLTGIITLSDFRQKHIAHGGEGAPLAMYGDYLLLADKRENRCLVNIGGIANFTFLPANSAFSDTVCSDIGPGNTLMDALVQQALGEAFDRDARLARTGKVNKALFALLCKEPYVCAPLPKTTGPELFNLAWLSTIQANHDLTELPLEDLLATLNYFSAWCIASHIEKLDRPVEVYLSGGGAHNPLLCDNLKTLLGQTLHTTDELGLDGDAKEAILFALLANECVSGKPTSFGTGDTANNIANNRPVVSMGKISLPD</sequence>
<dbReference type="InterPro" id="IPR043129">
    <property type="entry name" value="ATPase_NBD"/>
</dbReference>
<comment type="function">
    <text evidence="1">Catalyzes the specific phosphorylation of 1,6-anhydro-N-acetylmuramic acid (anhMurNAc) with the simultaneous cleavage of the 1,6-anhydro ring, generating MurNAc-6-P. Is required for the utilization of anhMurNAc either imported from the medium or derived from its own cell wall murein, and thus plays a role in cell wall recycling.</text>
</comment>
<dbReference type="InterPro" id="IPR005338">
    <property type="entry name" value="Anhydro_N_Ac-Mur_kinase"/>
</dbReference>
<dbReference type="Proteomes" id="UP001249020">
    <property type="component" value="Unassembled WGS sequence"/>
</dbReference>
<dbReference type="PANTHER" id="PTHR30605">
    <property type="entry name" value="ANHYDRO-N-ACETYLMURAMIC ACID KINASE"/>
    <property type="match status" value="1"/>
</dbReference>
<dbReference type="Pfam" id="PF03702">
    <property type="entry name" value="AnmK"/>
    <property type="match status" value="1"/>
</dbReference>
<dbReference type="AlphaFoldDB" id="A0AAW8R212"/>
<evidence type="ECO:0000313" key="3">
    <source>
        <dbReference type="Proteomes" id="UP001249020"/>
    </source>
</evidence>